<evidence type="ECO:0000256" key="5">
    <source>
        <dbReference type="ARBA" id="ARBA00022989"/>
    </source>
</evidence>
<evidence type="ECO:0000313" key="9">
    <source>
        <dbReference type="Proteomes" id="UP001153069"/>
    </source>
</evidence>
<reference evidence="8" key="1">
    <citation type="submission" date="2020-06" db="EMBL/GenBank/DDBJ databases">
        <authorList>
            <consortium name="Plant Systems Biology data submission"/>
        </authorList>
    </citation>
    <scope>NUCLEOTIDE SEQUENCE</scope>
    <source>
        <strain evidence="8">D6</strain>
    </source>
</reference>
<dbReference type="PANTHER" id="PTHR23517:SF3">
    <property type="entry name" value="INTEGRAL MEMBRANE TRANSPORT PROTEIN"/>
    <property type="match status" value="1"/>
</dbReference>
<feature type="transmembrane region" description="Helical" evidence="7">
    <location>
        <begin position="357"/>
        <end position="376"/>
    </location>
</feature>
<evidence type="ECO:0000313" key="8">
    <source>
        <dbReference type="EMBL" id="CAB9530121.1"/>
    </source>
</evidence>
<feature type="transmembrane region" description="Helical" evidence="7">
    <location>
        <begin position="63"/>
        <end position="83"/>
    </location>
</feature>
<dbReference type="CDD" id="cd06174">
    <property type="entry name" value="MFS"/>
    <property type="match status" value="1"/>
</dbReference>
<feature type="transmembrane region" description="Helical" evidence="7">
    <location>
        <begin position="126"/>
        <end position="145"/>
    </location>
</feature>
<keyword evidence="3" id="KW-1003">Cell membrane</keyword>
<feature type="transmembrane region" description="Helical" evidence="7">
    <location>
        <begin position="24"/>
        <end position="42"/>
    </location>
</feature>
<organism evidence="8 9">
    <name type="scientific">Seminavis robusta</name>
    <dbReference type="NCBI Taxonomy" id="568900"/>
    <lineage>
        <taxon>Eukaryota</taxon>
        <taxon>Sar</taxon>
        <taxon>Stramenopiles</taxon>
        <taxon>Ochrophyta</taxon>
        <taxon>Bacillariophyta</taxon>
        <taxon>Bacillariophyceae</taxon>
        <taxon>Bacillariophycidae</taxon>
        <taxon>Naviculales</taxon>
        <taxon>Naviculaceae</taxon>
        <taxon>Seminavis</taxon>
    </lineage>
</organism>
<evidence type="ECO:0000256" key="4">
    <source>
        <dbReference type="ARBA" id="ARBA00022692"/>
    </source>
</evidence>
<dbReference type="Pfam" id="PF07690">
    <property type="entry name" value="MFS_1"/>
    <property type="match status" value="2"/>
</dbReference>
<feature type="transmembrane region" description="Helical" evidence="7">
    <location>
        <begin position="95"/>
        <end position="114"/>
    </location>
</feature>
<feature type="transmembrane region" description="Helical" evidence="7">
    <location>
        <begin position="193"/>
        <end position="212"/>
    </location>
</feature>
<accession>A0A9N8EZJ2</accession>
<dbReference type="InterPro" id="IPR036259">
    <property type="entry name" value="MFS_trans_sf"/>
</dbReference>
<dbReference type="GO" id="GO:0005886">
    <property type="term" value="C:plasma membrane"/>
    <property type="evidence" value="ECO:0007669"/>
    <property type="project" value="UniProtKB-SubCell"/>
</dbReference>
<protein>
    <submittedName>
        <fullName evidence="8">Major facilitator superfamily</fullName>
    </submittedName>
</protein>
<name>A0A9N8EZJ2_9STRA</name>
<dbReference type="AlphaFoldDB" id="A0A9N8EZJ2"/>
<gene>
    <name evidence="8" type="ORF">SEMRO_2754_G336250.1</name>
</gene>
<proteinExistence type="predicted"/>
<feature type="transmembrane region" description="Helical" evidence="7">
    <location>
        <begin position="391"/>
        <end position="413"/>
    </location>
</feature>
<comment type="subcellular location">
    <subcellularLocation>
        <location evidence="1">Cell membrane</location>
        <topology evidence="1">Multi-pass membrane protein</topology>
    </subcellularLocation>
</comment>
<feature type="transmembrane region" description="Helical" evidence="7">
    <location>
        <begin position="165"/>
        <end position="186"/>
    </location>
</feature>
<evidence type="ECO:0000256" key="2">
    <source>
        <dbReference type="ARBA" id="ARBA00022448"/>
    </source>
</evidence>
<keyword evidence="9" id="KW-1185">Reference proteome</keyword>
<keyword evidence="6 7" id="KW-0472">Membrane</keyword>
<keyword evidence="5 7" id="KW-1133">Transmembrane helix</keyword>
<keyword evidence="2" id="KW-0813">Transport</keyword>
<dbReference type="InterPro" id="IPR050171">
    <property type="entry name" value="MFS_Transporters"/>
</dbReference>
<evidence type="ECO:0000256" key="1">
    <source>
        <dbReference type="ARBA" id="ARBA00004651"/>
    </source>
</evidence>
<dbReference type="GO" id="GO:0022857">
    <property type="term" value="F:transmembrane transporter activity"/>
    <property type="evidence" value="ECO:0007669"/>
    <property type="project" value="InterPro"/>
</dbReference>
<evidence type="ECO:0000256" key="7">
    <source>
        <dbReference type="SAM" id="Phobius"/>
    </source>
</evidence>
<dbReference type="EMBL" id="CAICTM010002752">
    <property type="protein sequence ID" value="CAB9530121.1"/>
    <property type="molecule type" value="Genomic_DNA"/>
</dbReference>
<evidence type="ECO:0000256" key="3">
    <source>
        <dbReference type="ARBA" id="ARBA00022475"/>
    </source>
</evidence>
<dbReference type="OrthoDB" id="545962at2759"/>
<feature type="transmembrane region" description="Helical" evidence="7">
    <location>
        <begin position="292"/>
        <end position="316"/>
    </location>
</feature>
<dbReference type="PANTHER" id="PTHR23517">
    <property type="entry name" value="RESISTANCE PROTEIN MDTM, PUTATIVE-RELATED-RELATED"/>
    <property type="match status" value="1"/>
</dbReference>
<dbReference type="Gene3D" id="1.20.1250.20">
    <property type="entry name" value="MFS general substrate transporter like domains"/>
    <property type="match status" value="2"/>
</dbReference>
<comment type="caution">
    <text evidence="8">The sequence shown here is derived from an EMBL/GenBank/DDBJ whole genome shotgun (WGS) entry which is preliminary data.</text>
</comment>
<dbReference type="InterPro" id="IPR011701">
    <property type="entry name" value="MFS"/>
</dbReference>
<dbReference type="SUPFAM" id="SSF103473">
    <property type="entry name" value="MFS general substrate transporter"/>
    <property type="match status" value="2"/>
</dbReference>
<evidence type="ECO:0000256" key="6">
    <source>
        <dbReference type="ARBA" id="ARBA00023136"/>
    </source>
</evidence>
<sequence>MATAVVKDDGAIHFGFHRSNYSQLSLHLLLAVLIGVTLRLTTFKEATDSDITNQIGDKYVVKTSFLVSFGFTKALSNLLVGRVSDVYGRKLAHTLGWGFGVILGGLLLGLAWSVTNNEKEEEESAATLWIWYVGANICLGAQQGWTWTTNIFMFLDILGPENRAMASAISNSAGYLTSAVTTYAAAALSTKEAFWWVLGSSLLGCAVSFFLVKDTTPFVHQEEANIHSQRRIPIPQQEMVDLQSTFPPQAEEDQLRLVHPQGGEYATTIPTKPSPSSFGAVFVTTCWYNPSAAVLCWGGLTANLVTSLAWGLVLIWGAQQGLSTLQLAHIGSAFTLTKGTAMLVSGYCSDRIARRKVVLIAGYLVAALGLLVTAGADNDNSNDLAAIYNRLLWGGIIIGSGIGSVYCILTAGLSDHTPPQDRASAIGRNSRFNKCKRQHCFKSSLSTTETAPTKLLAEPKNPRDELLRLFASDDRFNQFCWSQTLKQEINP</sequence>
<dbReference type="Proteomes" id="UP001153069">
    <property type="component" value="Unassembled WGS sequence"/>
</dbReference>
<keyword evidence="4 7" id="KW-0812">Transmembrane</keyword>